<feature type="compositionally biased region" description="Low complexity" evidence="1">
    <location>
        <begin position="91"/>
        <end position="105"/>
    </location>
</feature>
<dbReference type="InterPro" id="IPR009511">
    <property type="entry name" value="MAD1/Cdc20-bound-Mad2-bd"/>
</dbReference>
<evidence type="ECO:0000256" key="1">
    <source>
        <dbReference type="SAM" id="MobiDB-lite"/>
    </source>
</evidence>
<dbReference type="OrthoDB" id="6334764at2759"/>
<protein>
    <recommendedName>
        <fullName evidence="5">MAD2L1-binding protein</fullName>
    </recommendedName>
</protein>
<dbReference type="AlphaFoldDB" id="A0A9Q0IR98"/>
<evidence type="ECO:0000313" key="2">
    <source>
        <dbReference type="EMBL" id="KAJ3580931.1"/>
    </source>
</evidence>
<dbReference type="EMBL" id="JANIIK010004587">
    <property type="protein sequence ID" value="KAJ3580931.1"/>
    <property type="molecule type" value="Genomic_DNA"/>
</dbReference>
<evidence type="ECO:0000313" key="4">
    <source>
        <dbReference type="Proteomes" id="UP001148018"/>
    </source>
</evidence>
<dbReference type="GO" id="GO:0007096">
    <property type="term" value="P:regulation of exit from mitosis"/>
    <property type="evidence" value="ECO:0007669"/>
    <property type="project" value="InterPro"/>
</dbReference>
<reference evidence="3" key="1">
    <citation type="submission" date="2022-07" db="EMBL/GenBank/DDBJ databases">
        <title>Chromosome-level genome of Muraenolepis orangiensis.</title>
        <authorList>
            <person name="Kim J."/>
        </authorList>
    </citation>
    <scope>NUCLEOTIDE SEQUENCE</scope>
    <source>
        <strain evidence="3">KU_S4_2022</strain>
        <tissue evidence="3">Muscle</tissue>
    </source>
</reference>
<evidence type="ECO:0000313" key="3">
    <source>
        <dbReference type="EMBL" id="KAJ3610332.1"/>
    </source>
</evidence>
<name>A0A9Q0IR98_9TELE</name>
<evidence type="ECO:0008006" key="5">
    <source>
        <dbReference type="Google" id="ProtNLM"/>
    </source>
</evidence>
<proteinExistence type="predicted"/>
<dbReference type="Gene3D" id="3.30.900.20">
    <property type="match status" value="1"/>
</dbReference>
<dbReference type="PANTHER" id="PTHR15681">
    <property type="entry name" value="MAD2L1-BINDING PROTEIN"/>
    <property type="match status" value="1"/>
</dbReference>
<dbReference type="Pfam" id="PF06581">
    <property type="entry name" value="p31comet"/>
    <property type="match status" value="1"/>
</dbReference>
<gene>
    <name evidence="2" type="ORF">NHX12_017299</name>
    <name evidence="3" type="ORF">NHX12_022425</name>
</gene>
<feature type="region of interest" description="Disordered" evidence="1">
    <location>
        <begin position="23"/>
        <end position="158"/>
    </location>
</feature>
<dbReference type="PANTHER" id="PTHR15681:SF1">
    <property type="entry name" value="MAD2L1-BINDING PROTEIN"/>
    <property type="match status" value="1"/>
</dbReference>
<dbReference type="Proteomes" id="UP001148018">
    <property type="component" value="Unassembled WGS sequence"/>
</dbReference>
<dbReference type="EMBL" id="JANIIK010000038">
    <property type="protein sequence ID" value="KAJ3610332.1"/>
    <property type="molecule type" value="Genomic_DNA"/>
</dbReference>
<organism evidence="3 4">
    <name type="scientific">Muraenolepis orangiensis</name>
    <name type="common">Patagonian moray cod</name>
    <dbReference type="NCBI Taxonomy" id="630683"/>
    <lineage>
        <taxon>Eukaryota</taxon>
        <taxon>Metazoa</taxon>
        <taxon>Chordata</taxon>
        <taxon>Craniata</taxon>
        <taxon>Vertebrata</taxon>
        <taxon>Euteleostomi</taxon>
        <taxon>Actinopterygii</taxon>
        <taxon>Neopterygii</taxon>
        <taxon>Teleostei</taxon>
        <taxon>Neoteleostei</taxon>
        <taxon>Acanthomorphata</taxon>
        <taxon>Zeiogadaria</taxon>
        <taxon>Gadariae</taxon>
        <taxon>Gadiformes</taxon>
        <taxon>Muraenolepidoidei</taxon>
        <taxon>Muraenolepididae</taxon>
        <taxon>Muraenolepis</taxon>
    </lineage>
</organism>
<dbReference type="InterPro" id="IPR053729">
    <property type="entry name" value="MAD2L1BP_domain_sf"/>
</dbReference>
<sequence>MMAEESIIALPKRVVLQDIHREHSVTTSSDDDGGCSLLQQKKDDDDERYPTEPTCINSKVIISEQCRRPSPASHTEGRQQQPSFTPDIMMTTTTTQCLTRTTNTGEEGGGDDATDKENTDLVSPPSGVAAGSSEDDAVEEEDSSSCHDSTPESTGPTDAEIVRRAQEEGRVEVLLPGTVTQQGCCCFVSEILKCVLYQRQQLPMTYDQLLYYQKNDLVSIQSKELVSWRPAQPTDTDRRKRHRTLDELEEVFHHLELLFSLSLVPRVLLLLGGSLVLPKEMYEINMEALVLAAGDGSLRVSSCLRQLFRTLFVADILSDVRSIRLMATTVLVLAHRDCGVGWFRPKLDFKVPVRVKRQIIALSTDTDIGGSPQSDASNWEDYVWFQAPVAIKGFSK</sequence>
<comment type="caution">
    <text evidence="3">The sequence shown here is derived from an EMBL/GenBank/DDBJ whole genome shotgun (WGS) entry which is preliminary data.</text>
</comment>
<keyword evidence="4" id="KW-1185">Reference proteome</keyword>
<accession>A0A9Q0IR98</accession>
<feature type="compositionally biased region" description="Polar residues" evidence="1">
    <location>
        <begin position="146"/>
        <end position="156"/>
    </location>
</feature>
<dbReference type="GO" id="GO:0005634">
    <property type="term" value="C:nucleus"/>
    <property type="evidence" value="ECO:0007669"/>
    <property type="project" value="InterPro"/>
</dbReference>
<feature type="compositionally biased region" description="Acidic residues" evidence="1">
    <location>
        <begin position="133"/>
        <end position="143"/>
    </location>
</feature>